<keyword evidence="1" id="KW-0949">S-adenosyl-L-methionine</keyword>
<name>A0AAD3NMU5_CRYJA</name>
<proteinExistence type="predicted"/>
<dbReference type="EMBL" id="BSEH01000414">
    <property type="protein sequence ID" value="GLJ58535.1"/>
    <property type="molecule type" value="Genomic_DNA"/>
</dbReference>
<dbReference type="Gene3D" id="3.40.50.150">
    <property type="entry name" value="Vaccinia Virus protein VP39"/>
    <property type="match status" value="1"/>
</dbReference>
<keyword evidence="3" id="KW-1185">Reference proteome</keyword>
<evidence type="ECO:0000313" key="3">
    <source>
        <dbReference type="Proteomes" id="UP001234787"/>
    </source>
</evidence>
<dbReference type="InterPro" id="IPR025799">
    <property type="entry name" value="Arg_MeTrfase"/>
</dbReference>
<reference evidence="2" key="1">
    <citation type="submission" date="2022-12" db="EMBL/GenBank/DDBJ databases">
        <title>Chromosome-Level Genome Assembly of Japanese Cedar (Cryptomeriajaponica D. Don).</title>
        <authorList>
            <person name="Fujino T."/>
            <person name="Yamaguchi K."/>
            <person name="Yokoyama T."/>
            <person name="Hamanaka T."/>
            <person name="Harazono Y."/>
            <person name="Kamada H."/>
            <person name="Kobayashi W."/>
            <person name="Ujino-Ihara T."/>
            <person name="Uchiyama K."/>
            <person name="Matsumoto A."/>
            <person name="Izuno A."/>
            <person name="Tsumura Y."/>
            <person name="Toyoda A."/>
            <person name="Shigenobu S."/>
            <person name="Moriguchi Y."/>
            <person name="Ueno S."/>
            <person name="Kasahara M."/>
        </authorList>
    </citation>
    <scope>NUCLEOTIDE SEQUENCE</scope>
</reference>
<gene>
    <name evidence="2" type="ORF">SUGI_1456720</name>
</gene>
<dbReference type="GO" id="GO:0042054">
    <property type="term" value="F:histone methyltransferase activity"/>
    <property type="evidence" value="ECO:0007669"/>
    <property type="project" value="TreeGrafter"/>
</dbReference>
<dbReference type="Proteomes" id="UP001234787">
    <property type="component" value="Unassembled WGS sequence"/>
</dbReference>
<dbReference type="GO" id="GO:0016274">
    <property type="term" value="F:protein-arginine N-methyltransferase activity"/>
    <property type="evidence" value="ECO:0007669"/>
    <property type="project" value="InterPro"/>
</dbReference>
<dbReference type="SUPFAM" id="SSF53335">
    <property type="entry name" value="S-adenosyl-L-methionine-dependent methyltransferases"/>
    <property type="match status" value="1"/>
</dbReference>
<dbReference type="InterPro" id="IPR029063">
    <property type="entry name" value="SAM-dependent_MTases_sf"/>
</dbReference>
<organism evidence="2 3">
    <name type="scientific">Cryptomeria japonica</name>
    <name type="common">Japanese cedar</name>
    <name type="synonym">Cupressus japonica</name>
    <dbReference type="NCBI Taxonomy" id="3369"/>
    <lineage>
        <taxon>Eukaryota</taxon>
        <taxon>Viridiplantae</taxon>
        <taxon>Streptophyta</taxon>
        <taxon>Embryophyta</taxon>
        <taxon>Tracheophyta</taxon>
        <taxon>Spermatophyta</taxon>
        <taxon>Pinopsida</taxon>
        <taxon>Pinidae</taxon>
        <taxon>Conifers II</taxon>
        <taxon>Cupressales</taxon>
        <taxon>Cupressaceae</taxon>
        <taxon>Cryptomeria</taxon>
    </lineage>
</organism>
<comment type="caution">
    <text evidence="2">The sequence shown here is derived from an EMBL/GenBank/DDBJ whole genome shotgun (WGS) entry which is preliminary data.</text>
</comment>
<dbReference type="GO" id="GO:0005634">
    <property type="term" value="C:nucleus"/>
    <property type="evidence" value="ECO:0007669"/>
    <property type="project" value="TreeGrafter"/>
</dbReference>
<dbReference type="PANTHER" id="PTHR11006:SF53">
    <property type="entry name" value="PROTEIN ARGININE N-METHYLTRANSFERASE 3"/>
    <property type="match status" value="1"/>
</dbReference>
<dbReference type="PANTHER" id="PTHR11006">
    <property type="entry name" value="PROTEIN ARGININE N-METHYLTRANSFERASE"/>
    <property type="match status" value="1"/>
</dbReference>
<dbReference type="AlphaFoldDB" id="A0AAD3NMU5"/>
<evidence type="ECO:0000256" key="1">
    <source>
        <dbReference type="ARBA" id="ARBA00022691"/>
    </source>
</evidence>
<sequence>MADMAMEIVKANGYSNVITVLKGKIEEIDLPTQHVDVIILEWMRYFLLFENMLNIVLYACDKWLVSGATLL</sequence>
<accession>A0AAD3NMU5</accession>
<protein>
    <submittedName>
        <fullName evidence="2">Uncharacterized protein</fullName>
    </submittedName>
</protein>
<evidence type="ECO:0000313" key="2">
    <source>
        <dbReference type="EMBL" id="GLJ58535.1"/>
    </source>
</evidence>